<accession>V9HP80</accession>
<dbReference type="AlphaFoldDB" id="V9HP80"/>
<dbReference type="RefSeq" id="WP_009527236.1">
    <property type="nucleotide sequence ID" value="NZ_JH815225.1"/>
</dbReference>
<evidence type="ECO:0000313" key="2">
    <source>
        <dbReference type="Proteomes" id="UP000017818"/>
    </source>
</evidence>
<dbReference type="Pfam" id="PF14281">
    <property type="entry name" value="PDDEXK_4"/>
    <property type="match status" value="1"/>
</dbReference>
<dbReference type="InterPro" id="IPR029470">
    <property type="entry name" value="PDDEXK_4"/>
</dbReference>
<name>V9HP80_9FIRM</name>
<dbReference type="EMBL" id="AFZF02000004">
    <property type="protein sequence ID" value="EHL15239.1"/>
    <property type="molecule type" value="Genomic_DNA"/>
</dbReference>
<organism evidence="1 2">
    <name type="scientific">Peptoanaerobacter stomatis</name>
    <dbReference type="NCBI Taxonomy" id="796937"/>
    <lineage>
        <taxon>Bacteria</taxon>
        <taxon>Bacillati</taxon>
        <taxon>Bacillota</taxon>
        <taxon>Clostridia</taxon>
        <taxon>Peptostreptococcales</taxon>
        <taxon>Filifactoraceae</taxon>
        <taxon>Peptoanaerobacter</taxon>
    </lineage>
</organism>
<evidence type="ECO:0008006" key="3">
    <source>
        <dbReference type="Google" id="ProtNLM"/>
    </source>
</evidence>
<dbReference type="Proteomes" id="UP000017818">
    <property type="component" value="Unassembled WGS sequence"/>
</dbReference>
<dbReference type="HOGENOM" id="CLU_044833_0_0_9"/>
<dbReference type="OrthoDB" id="6796607at2"/>
<comment type="caution">
    <text evidence="1">The sequence shown here is derived from an EMBL/GenBank/DDBJ whole genome shotgun (WGS) entry which is preliminary data.</text>
</comment>
<evidence type="ECO:0000313" key="1">
    <source>
        <dbReference type="EMBL" id="EHL15239.1"/>
    </source>
</evidence>
<dbReference type="PATRIC" id="fig|796939.3.peg.1589"/>
<reference evidence="1 2" key="1">
    <citation type="submission" date="2012-05" db="EMBL/GenBank/DDBJ databases">
        <title>The Genome Sequence of Eubacteriaceae bacterium CM2.</title>
        <authorList>
            <consortium name="The Broad Institute Genome Sequencing Platform"/>
            <person name="Earl A."/>
            <person name="Ward D."/>
            <person name="Feldgarden M."/>
            <person name="Gevers D."/>
            <person name="Sizova M."/>
            <person name="Hazen A."/>
            <person name="Epstein S."/>
            <person name="Walker B."/>
            <person name="Young S.K."/>
            <person name="Zeng Q."/>
            <person name="Gargeya S."/>
            <person name="Fitzgerald M."/>
            <person name="Haas B."/>
            <person name="Abouelleil A."/>
            <person name="Alvarado L."/>
            <person name="Arachchi H.M."/>
            <person name="Berlin A."/>
            <person name="Chapman S.B."/>
            <person name="Goldberg J."/>
            <person name="Griggs A."/>
            <person name="Gujja S."/>
            <person name="Hansen M."/>
            <person name="Howarth C."/>
            <person name="Imamovic A."/>
            <person name="Larimer J."/>
            <person name="McCowen C."/>
            <person name="Montmayeur A."/>
            <person name="Murphy C."/>
            <person name="Neiman D."/>
            <person name="Pearson M."/>
            <person name="Priest M."/>
            <person name="Roberts A."/>
            <person name="Saif S."/>
            <person name="Shea T."/>
            <person name="Sisk P."/>
            <person name="Sykes S."/>
            <person name="Wortman J."/>
            <person name="Nusbaum C."/>
            <person name="Birren B."/>
        </authorList>
    </citation>
    <scope>NUCLEOTIDE SEQUENCE [LARGE SCALE GENOMIC DNA]</scope>
    <source>
        <strain evidence="1 2">CM2</strain>
    </source>
</reference>
<proteinExistence type="predicted"/>
<sequence length="351" mass="42176">MSNELRKTNLFYYATSELSQDAFICYLVAHLIKECRNDNEQIYNCAVEFVNKILKTKGIEFNEDMEVEIKKQYNKIDVLIILSDKKHEKKYYVIIEDKTFADTHNDQINRYKSGLIKSEKLDNDEDIICVFYKIIEQSEDEKDVDIEFKRNDILEILNKYKNNNNSQIFLDYIEYLEDIDTKVNSYKTLDISEWFSESYRGFFKDLKENFLKEEDSKWGFVNNVKGGFMFFCYSIFKKNDGHYIGIDKDFYDEIYLQIEDNELAVKYKVTKDIAEYNRHKDNKGYIEKLKNNRDIIYKKVLENLNEKWKKSFNKTSFRRGRYMTVAKIEYDMSNYKEIFTDVKSALLSIKL</sequence>
<protein>
    <recommendedName>
        <fullName evidence="3">PD-(D/E)XK nuclease superfamily protein</fullName>
    </recommendedName>
</protein>
<gene>
    <name evidence="1" type="ORF">HMPREF9630_00608</name>
</gene>